<organism evidence="4 5">
    <name type="scientific">Microtetraspora fusca</name>
    <dbReference type="NCBI Taxonomy" id="1997"/>
    <lineage>
        <taxon>Bacteria</taxon>
        <taxon>Bacillati</taxon>
        <taxon>Actinomycetota</taxon>
        <taxon>Actinomycetes</taxon>
        <taxon>Streptosporangiales</taxon>
        <taxon>Streptosporangiaceae</taxon>
        <taxon>Microtetraspora</taxon>
    </lineage>
</organism>
<dbReference type="RefSeq" id="WP_387340107.1">
    <property type="nucleotide sequence ID" value="NZ_JBIAXI010000001.1"/>
</dbReference>
<keyword evidence="5" id="KW-1185">Reference proteome</keyword>
<dbReference type="Pfam" id="PF17853">
    <property type="entry name" value="GGDEF_2"/>
    <property type="match status" value="1"/>
</dbReference>
<dbReference type="Pfam" id="PF13556">
    <property type="entry name" value="HTH_30"/>
    <property type="match status" value="1"/>
</dbReference>
<dbReference type="Proteomes" id="UP001602119">
    <property type="component" value="Unassembled WGS sequence"/>
</dbReference>
<dbReference type="InterPro" id="IPR041522">
    <property type="entry name" value="CdaR_GGDEF"/>
</dbReference>
<reference evidence="4 5" key="1">
    <citation type="submission" date="2024-10" db="EMBL/GenBank/DDBJ databases">
        <title>The Natural Products Discovery Center: Release of the First 8490 Sequenced Strains for Exploring Actinobacteria Biosynthetic Diversity.</title>
        <authorList>
            <person name="Kalkreuter E."/>
            <person name="Kautsar S.A."/>
            <person name="Yang D."/>
            <person name="Bader C.D."/>
            <person name="Teijaro C.N."/>
            <person name="Fluegel L."/>
            <person name="Davis C.M."/>
            <person name="Simpson J.R."/>
            <person name="Lauterbach L."/>
            <person name="Steele A.D."/>
            <person name="Gui C."/>
            <person name="Meng S."/>
            <person name="Li G."/>
            <person name="Viehrig K."/>
            <person name="Ye F."/>
            <person name="Su P."/>
            <person name="Kiefer A.F."/>
            <person name="Nichols A."/>
            <person name="Cepeda A.J."/>
            <person name="Yan W."/>
            <person name="Fan B."/>
            <person name="Jiang Y."/>
            <person name="Adhikari A."/>
            <person name="Zheng C.-J."/>
            <person name="Schuster L."/>
            <person name="Cowan T.M."/>
            <person name="Smanski M.J."/>
            <person name="Chevrette M.G."/>
            <person name="De Carvalho L.P.S."/>
            <person name="Shen B."/>
        </authorList>
    </citation>
    <scope>NUCLEOTIDE SEQUENCE [LARGE SCALE GENOMIC DNA]</scope>
    <source>
        <strain evidence="4 5">NPDC001281</strain>
    </source>
</reference>
<comment type="caution">
    <text evidence="4">The sequence shown here is derived from an EMBL/GenBank/DDBJ whole genome shotgun (WGS) entry which is preliminary data.</text>
</comment>
<evidence type="ECO:0000259" key="2">
    <source>
        <dbReference type="Pfam" id="PF13556"/>
    </source>
</evidence>
<dbReference type="PANTHER" id="PTHR33744">
    <property type="entry name" value="CARBOHYDRATE DIACID REGULATOR"/>
    <property type="match status" value="1"/>
</dbReference>
<feature type="domain" description="PucR C-terminal helix-turn-helix" evidence="2">
    <location>
        <begin position="462"/>
        <end position="517"/>
    </location>
</feature>
<dbReference type="EMBL" id="JBIAXI010000001">
    <property type="protein sequence ID" value="MFF4771485.1"/>
    <property type="molecule type" value="Genomic_DNA"/>
</dbReference>
<dbReference type="InterPro" id="IPR042070">
    <property type="entry name" value="PucR_C-HTH_sf"/>
</dbReference>
<evidence type="ECO:0000256" key="1">
    <source>
        <dbReference type="ARBA" id="ARBA00006754"/>
    </source>
</evidence>
<evidence type="ECO:0000313" key="5">
    <source>
        <dbReference type="Proteomes" id="UP001602119"/>
    </source>
</evidence>
<comment type="similarity">
    <text evidence="1">Belongs to the CdaR family.</text>
</comment>
<sequence>MSANGRVTLGVLLDSLGPDAVTAICLPGGRQVLVGAPIIHGAGEPLAAAEGALLLVTGRPDPADIQQAAAAGVAAVVVRSLGTAGVSGGFPALAEAAGAAGIALLAAAPDLAWGQLYALVDALLAVVAPAADLGETTAADLFALANQVAARAGGAVAIEDLAMRVLAYSTVGGQRIDDLRREGILGRRVPEHPTHAEEYAAVLRSDEAVWSYEPREYLPRLGIAVRAGGEALGSIWVIEADTPLEPDAPRILAEAARNAAPHLARINLAADEARRTRDEWLGWLLRGVGPVGELATSFGLNPGEPVVVVAIGSGDGDVFAAGHAGDLLRTAYAAYRIRGVVGAVDGRAYAVVAADSTAPALRRITAGTLGQIEERLGGRWRAGMGRTVPSVVQAPLSARQAAEALRAMCGPFATGTVGGYEELSATLFLQEVAASMRAKPELLGEPLSVLAEHDARHSTNWVHSLRAWTAAHYDVSKAAEALSVHPNTLRYRLRRIGELVALDDPDVRLVLALQLRLGPVLRPSTNEDG</sequence>
<evidence type="ECO:0000313" key="4">
    <source>
        <dbReference type="EMBL" id="MFF4771485.1"/>
    </source>
</evidence>
<accession>A0ABW6UWP5</accession>
<gene>
    <name evidence="4" type="ORF">ACFY05_01350</name>
</gene>
<protein>
    <submittedName>
        <fullName evidence="4">PucR family transcriptional regulator</fullName>
    </submittedName>
</protein>
<dbReference type="Gene3D" id="1.10.10.2840">
    <property type="entry name" value="PucR C-terminal helix-turn-helix domain"/>
    <property type="match status" value="1"/>
</dbReference>
<dbReference type="InterPro" id="IPR025736">
    <property type="entry name" value="PucR_C-HTH_dom"/>
</dbReference>
<dbReference type="InterPro" id="IPR051448">
    <property type="entry name" value="CdaR-like_regulators"/>
</dbReference>
<proteinExistence type="inferred from homology"/>
<name>A0ABW6UWP5_MICFU</name>
<dbReference type="PANTHER" id="PTHR33744:SF17">
    <property type="entry name" value="CONSERVED PROTEIN"/>
    <property type="match status" value="1"/>
</dbReference>
<feature type="domain" description="CdaR GGDEF-like" evidence="3">
    <location>
        <begin position="293"/>
        <end position="407"/>
    </location>
</feature>
<evidence type="ECO:0000259" key="3">
    <source>
        <dbReference type="Pfam" id="PF17853"/>
    </source>
</evidence>